<feature type="region of interest" description="Disordered" evidence="10">
    <location>
        <begin position="1"/>
        <end position="24"/>
    </location>
</feature>
<name>A0A7J6N1F4_PERCH</name>
<dbReference type="GO" id="GO:0006508">
    <property type="term" value="P:proteolysis"/>
    <property type="evidence" value="ECO:0007669"/>
    <property type="project" value="UniProtKB-KW"/>
</dbReference>
<keyword evidence="6 9" id="KW-0378">Hydrolase</keyword>
<dbReference type="InterPro" id="IPR036028">
    <property type="entry name" value="SH3-like_dom_sf"/>
</dbReference>
<organism evidence="13 14">
    <name type="scientific">Perkinsus chesapeaki</name>
    <name type="common">Clam parasite</name>
    <name type="synonym">Perkinsus andrewsi</name>
    <dbReference type="NCBI Taxonomy" id="330153"/>
    <lineage>
        <taxon>Eukaryota</taxon>
        <taxon>Sar</taxon>
        <taxon>Alveolata</taxon>
        <taxon>Perkinsozoa</taxon>
        <taxon>Perkinsea</taxon>
        <taxon>Perkinsida</taxon>
        <taxon>Perkinsidae</taxon>
        <taxon>Perkinsus</taxon>
    </lineage>
</organism>
<feature type="region of interest" description="Disordered" evidence="10">
    <location>
        <begin position="113"/>
        <end position="189"/>
    </location>
</feature>
<dbReference type="SUPFAM" id="SSF53474">
    <property type="entry name" value="alpha/beta-Hydrolases"/>
    <property type="match status" value="1"/>
</dbReference>
<evidence type="ECO:0000256" key="9">
    <source>
        <dbReference type="RuleBase" id="RU361156"/>
    </source>
</evidence>
<feature type="domain" description="ELMO" evidence="12">
    <location>
        <begin position="635"/>
        <end position="788"/>
    </location>
</feature>
<keyword evidence="14" id="KW-1185">Reference proteome</keyword>
<evidence type="ECO:0000259" key="12">
    <source>
        <dbReference type="PROSITE" id="PS51335"/>
    </source>
</evidence>
<dbReference type="PROSITE" id="PS00560">
    <property type="entry name" value="CARBOXYPEPT_SER_HIS"/>
    <property type="match status" value="1"/>
</dbReference>
<keyword evidence="5" id="KW-0732">Signal</keyword>
<dbReference type="SMART" id="SM00326">
    <property type="entry name" value="SH3"/>
    <property type="match status" value="1"/>
</dbReference>
<dbReference type="PROSITE" id="PS50002">
    <property type="entry name" value="SH3"/>
    <property type="match status" value="1"/>
</dbReference>
<feature type="region of interest" description="Disordered" evidence="10">
    <location>
        <begin position="457"/>
        <end position="481"/>
    </location>
</feature>
<dbReference type="PROSITE" id="PS00131">
    <property type="entry name" value="CARBOXYPEPT_SER_SER"/>
    <property type="match status" value="1"/>
</dbReference>
<dbReference type="EC" id="3.4.16.-" evidence="9"/>
<dbReference type="InterPro" id="IPR029058">
    <property type="entry name" value="AB_hydrolase_fold"/>
</dbReference>
<dbReference type="InterPro" id="IPR018202">
    <property type="entry name" value="Ser_caboxypep_ser_AS"/>
</dbReference>
<keyword evidence="2 8" id="KW-0728">SH3 domain</keyword>
<keyword evidence="3 9" id="KW-0121">Carboxypeptidase</keyword>
<evidence type="ECO:0000256" key="10">
    <source>
        <dbReference type="SAM" id="MobiDB-lite"/>
    </source>
</evidence>
<feature type="compositionally biased region" description="Acidic residues" evidence="10">
    <location>
        <begin position="138"/>
        <end position="170"/>
    </location>
</feature>
<feature type="compositionally biased region" description="Acidic residues" evidence="10">
    <location>
        <begin position="379"/>
        <end position="402"/>
    </location>
</feature>
<feature type="region of interest" description="Disordered" evidence="10">
    <location>
        <begin position="38"/>
        <end position="71"/>
    </location>
</feature>
<dbReference type="Proteomes" id="UP000591131">
    <property type="component" value="Unassembled WGS sequence"/>
</dbReference>
<accession>A0A7J6N1F4</accession>
<reference evidence="13 14" key="1">
    <citation type="submission" date="2020-04" db="EMBL/GenBank/DDBJ databases">
        <title>Perkinsus chesapeaki whole genome sequence.</title>
        <authorList>
            <person name="Bogema D.R."/>
        </authorList>
    </citation>
    <scope>NUCLEOTIDE SEQUENCE [LARGE SCALE GENOMIC DNA]</scope>
    <source>
        <strain evidence="13">ATCC PRA-425</strain>
    </source>
</reference>
<evidence type="ECO:0000256" key="7">
    <source>
        <dbReference type="ARBA" id="ARBA00023180"/>
    </source>
</evidence>
<dbReference type="EMBL" id="JAAPAO010000009">
    <property type="protein sequence ID" value="KAF4677739.1"/>
    <property type="molecule type" value="Genomic_DNA"/>
</dbReference>
<dbReference type="Gene3D" id="3.40.50.1820">
    <property type="entry name" value="alpha/beta hydrolase"/>
    <property type="match status" value="1"/>
</dbReference>
<evidence type="ECO:0000259" key="11">
    <source>
        <dbReference type="PROSITE" id="PS50002"/>
    </source>
</evidence>
<dbReference type="InterPro" id="IPR006816">
    <property type="entry name" value="ELMO_dom"/>
</dbReference>
<dbReference type="GO" id="GO:0004185">
    <property type="term" value="F:serine-type carboxypeptidase activity"/>
    <property type="evidence" value="ECO:0007669"/>
    <property type="project" value="UniProtKB-UniRule"/>
</dbReference>
<evidence type="ECO:0000313" key="14">
    <source>
        <dbReference type="Proteomes" id="UP000591131"/>
    </source>
</evidence>
<feature type="compositionally biased region" description="Pro residues" evidence="10">
    <location>
        <begin position="176"/>
        <end position="187"/>
    </location>
</feature>
<evidence type="ECO:0000256" key="4">
    <source>
        <dbReference type="ARBA" id="ARBA00022670"/>
    </source>
</evidence>
<feature type="region of interest" description="Disordered" evidence="10">
    <location>
        <begin position="285"/>
        <end position="316"/>
    </location>
</feature>
<dbReference type="PANTHER" id="PTHR11802:SF113">
    <property type="entry name" value="SERINE CARBOXYPEPTIDASE CTSA-4.1"/>
    <property type="match status" value="1"/>
</dbReference>
<feature type="domain" description="SH3" evidence="11">
    <location>
        <begin position="187"/>
        <end position="263"/>
    </location>
</feature>
<dbReference type="OrthoDB" id="443318at2759"/>
<dbReference type="InterPro" id="IPR001452">
    <property type="entry name" value="SH3_domain"/>
</dbReference>
<dbReference type="Gene3D" id="1.10.287.410">
    <property type="match status" value="1"/>
</dbReference>
<feature type="region of interest" description="Disordered" evidence="10">
    <location>
        <begin position="371"/>
        <end position="443"/>
    </location>
</feature>
<dbReference type="Pfam" id="PF04727">
    <property type="entry name" value="ELMO_CED12"/>
    <property type="match status" value="1"/>
</dbReference>
<protein>
    <recommendedName>
        <fullName evidence="9">Carboxypeptidase</fullName>
        <ecNumber evidence="9">3.4.16.-</ecNumber>
    </recommendedName>
</protein>
<comment type="caution">
    <text evidence="13">The sequence shown here is derived from an EMBL/GenBank/DDBJ whole genome shotgun (WGS) entry which is preliminary data.</text>
</comment>
<keyword evidence="4 9" id="KW-0645">Protease</keyword>
<evidence type="ECO:0000256" key="8">
    <source>
        <dbReference type="PROSITE-ProRule" id="PRU00192"/>
    </source>
</evidence>
<feature type="compositionally biased region" description="Acidic residues" evidence="10">
    <location>
        <begin position="416"/>
        <end position="436"/>
    </location>
</feature>
<evidence type="ECO:0000256" key="3">
    <source>
        <dbReference type="ARBA" id="ARBA00022645"/>
    </source>
</evidence>
<dbReference type="InterPro" id="IPR001563">
    <property type="entry name" value="Peptidase_S10"/>
</dbReference>
<dbReference type="InterPro" id="IPR033124">
    <property type="entry name" value="Ser_caboxypep_his_AS"/>
</dbReference>
<dbReference type="Pfam" id="PF07653">
    <property type="entry name" value="SH3_2"/>
    <property type="match status" value="1"/>
</dbReference>
<dbReference type="PROSITE" id="PS51335">
    <property type="entry name" value="ELMO"/>
    <property type="match status" value="1"/>
</dbReference>
<sequence length="1296" mass="141339">MSEETFLTYDTVGPRGGAGDAVGDASGRWQTFADVKEPRTVADRDFGEESAEAQGGSLDAAEEGPVKRDSISSYSSLLVKLALDGLMEDRDMEDTAEAAACYVRELTARSLASLGGEGSEADDLVSSPERLSTSGSSDEVDSESSEEEPPEQFDSAEEFDDFADEEEQPLEDLAAPSPPSRPPPEPPISQMVKATFAFDPPATSSWPCGDSPPLRFQAGDIIKMLIGDQMGWSYGRVVETADGEVFSGAKGYFPTSYVEAYVQKVSLDTPEMVCAKKDEEVPVDREAISGSTTASLQDPPLEEEDGELENVQEGPGIEEGCLGEELFTSDRLIGSGPLEPVSEAAEWLEATATGGSTDDFDDVWEVIDEDGDQARETVPEEEASPVMDEEEEASDSDMDTAEEGMNAESSRAADYADGEEEGEQASFDDGESVGEEGAEKDWDAMGKYAIEGIETTEEVEACSSEAEPSQEASGRAGRPRPWALQGDLAEFGSEEVLVAVVDEELPADDDTDVEALWRAAEAETERRVQAESAAQDGVIAVSAATFTESSEWAWTNFDAIVTPEALSEAIGSYVPVEPPHRSLSAAGLACCTAMAGGEGQVIGQPASGVKKDLIRERDLLLCLARVNYAPLESDMHNRMIQTVWRKLTGSSYDCEVFGEHWAVIGFQGTNPATDLNRFGGILNLMHMLYLYSAVPDLSEAMYEASIAAHSDFPFACASIQYTKLAMDVFRSGRLSKRCNDKGAVLDVVAEFYAACFWKHCRVWVTEGRTIVDFDRTLKEVQKAAMTAPVKVLKEFQAHRGDDYLEEDVTRNSWSDEGEEVEFADIGADRPTAGRRLSLDTQTFLGPTRGPHGHSRHVFDVKETEHGGECDPNVRQISGYITLKDNKTRYFFMFFEARQSPETAPMVVWINGGPGFSSLAGMVLENGPCRLVDNGKKTTLNPYSWTTEANGIWIDQPAATGFSTGHLINSTAKAGQLLSEFLHAFFGKYPQYNRKVFMAGESYAGKFIPEAVLRMKADERSGAEPAIDIRGIAIGNGYFNSDRVWRSYPRMAYESGTAPRRVSTAQYESMKKVAEECVKETPSCLSGHSGCQALYDKCAKGLINPISDGNWSIYDLRTECGPFPDCLDDSPIRTYFNSPAVQKAIGAHMKWKSSNENVTAAFDIRELFTKTAESQLVQLLKSEISVLLYAGEKDFLCNWISVLDTAEELDWPGKRQFSRAPETDLQLVSSKVGVKIRAVQKLDKFGGLTFARVINASHMVPQDAPEASLLLLSDFIHRTTEPSSSPPTALGLKMLIV</sequence>
<evidence type="ECO:0000256" key="6">
    <source>
        <dbReference type="ARBA" id="ARBA00022801"/>
    </source>
</evidence>
<evidence type="ECO:0000256" key="2">
    <source>
        <dbReference type="ARBA" id="ARBA00022443"/>
    </source>
</evidence>
<evidence type="ECO:0000256" key="5">
    <source>
        <dbReference type="ARBA" id="ARBA00022729"/>
    </source>
</evidence>
<gene>
    <name evidence="13" type="ORF">FOL47_010960</name>
</gene>
<evidence type="ECO:0000256" key="1">
    <source>
        <dbReference type="ARBA" id="ARBA00009431"/>
    </source>
</evidence>
<feature type="compositionally biased region" description="Basic and acidic residues" evidence="10">
    <location>
        <begin position="38"/>
        <end position="47"/>
    </location>
</feature>
<feature type="compositionally biased region" description="Acidic residues" evidence="10">
    <location>
        <begin position="300"/>
        <end position="310"/>
    </location>
</feature>
<dbReference type="Pfam" id="PF00450">
    <property type="entry name" value="Peptidase_S10"/>
    <property type="match status" value="1"/>
</dbReference>
<proteinExistence type="inferred from homology"/>
<dbReference type="SUPFAM" id="SSF50044">
    <property type="entry name" value="SH3-domain"/>
    <property type="match status" value="1"/>
</dbReference>
<evidence type="ECO:0000313" key="13">
    <source>
        <dbReference type="EMBL" id="KAF4677739.1"/>
    </source>
</evidence>
<dbReference type="PANTHER" id="PTHR11802">
    <property type="entry name" value="SERINE PROTEASE FAMILY S10 SERINE CARBOXYPEPTIDASE"/>
    <property type="match status" value="1"/>
</dbReference>
<dbReference type="PRINTS" id="PR00724">
    <property type="entry name" value="CRBOXYPTASEC"/>
</dbReference>
<comment type="similarity">
    <text evidence="1 9">Belongs to the peptidase S10 family.</text>
</comment>
<dbReference type="Gene3D" id="2.30.30.40">
    <property type="entry name" value="SH3 Domains"/>
    <property type="match status" value="1"/>
</dbReference>
<keyword evidence="7" id="KW-0325">Glycoprotein</keyword>